<protein>
    <submittedName>
        <fullName evidence="1">Uncharacterized protein</fullName>
    </submittedName>
</protein>
<organism evidence="1 3">
    <name type="scientific">Morella rubra</name>
    <name type="common">Chinese bayberry</name>
    <dbReference type="NCBI Taxonomy" id="262757"/>
    <lineage>
        <taxon>Eukaryota</taxon>
        <taxon>Viridiplantae</taxon>
        <taxon>Streptophyta</taxon>
        <taxon>Embryophyta</taxon>
        <taxon>Tracheophyta</taxon>
        <taxon>Spermatophyta</taxon>
        <taxon>Magnoliopsida</taxon>
        <taxon>eudicotyledons</taxon>
        <taxon>Gunneridae</taxon>
        <taxon>Pentapetalae</taxon>
        <taxon>rosids</taxon>
        <taxon>fabids</taxon>
        <taxon>Fagales</taxon>
        <taxon>Myricaceae</taxon>
        <taxon>Morella</taxon>
    </lineage>
</organism>
<sequence length="178" mass="19086">MEGSDGLSCSSPSSAGTCIDTKGNPPKNFQSLTICSDAISSSPFRPQCDDVNPCLLSQGDSTHHSGCLQFGTCASGGLNCIYPSDFIPFTRRPLYLVIDSDNSKAFKLDVIGGGMKRFSGCVCCFLDQLSIDVILVRFKCCICGGLEYLLGVQEVCGFLRFTGEIDFPKATWTAFNGL</sequence>
<dbReference type="OrthoDB" id="525027at2759"/>
<dbReference type="PANTHER" id="PTHR21243">
    <property type="entry name" value="PROTEIN SCAI"/>
    <property type="match status" value="1"/>
</dbReference>
<reference evidence="1" key="3">
    <citation type="submission" date="2019-09" db="EMBL/GenBank/DDBJ databases">
        <authorList>
            <person name="Gao Z."/>
        </authorList>
    </citation>
    <scope>NUCLEOTIDE SEQUENCE</scope>
    <source>
        <tissue evidence="1">Leaves</tissue>
    </source>
</reference>
<reference evidence="1" key="1">
    <citation type="submission" date="2018-07" db="EMBL/GenBank/DDBJ databases">
        <authorList>
            <person name="Gao Z.-S."/>
            <person name="Jia H.-M."/>
            <person name="Jia H.-J."/>
            <person name="Cai Q.-L."/>
            <person name="Wang Y."/>
            <person name="Zhao H.-B."/>
        </authorList>
    </citation>
    <scope>NUCLEOTIDE SEQUENCE</scope>
    <source>
        <tissue evidence="1">Leaves</tissue>
    </source>
</reference>
<evidence type="ECO:0000313" key="3">
    <source>
        <dbReference type="Proteomes" id="UP000516437"/>
    </source>
</evidence>
<accession>A0A6A1WCG9</accession>
<evidence type="ECO:0000313" key="2">
    <source>
        <dbReference type="EMBL" id="KAB1221391.1"/>
    </source>
</evidence>
<dbReference type="GO" id="GO:0006351">
    <property type="term" value="P:DNA-templated transcription"/>
    <property type="evidence" value="ECO:0007669"/>
    <property type="project" value="InterPro"/>
</dbReference>
<name>A0A6A1WCG9_9ROSI</name>
<dbReference type="InterPro" id="IPR022709">
    <property type="entry name" value="SCAI"/>
</dbReference>
<dbReference type="EMBL" id="RXIC02000020">
    <property type="protein sequence ID" value="KAB1221388.1"/>
    <property type="molecule type" value="Genomic_DNA"/>
</dbReference>
<dbReference type="EMBL" id="RXIC02000020">
    <property type="protein sequence ID" value="KAB1221391.1"/>
    <property type="molecule type" value="Genomic_DNA"/>
</dbReference>
<proteinExistence type="predicted"/>
<reference evidence="1 3" key="2">
    <citation type="journal article" date="2019" name="Plant Biotechnol. J.">
        <title>The red bayberry genome and genetic basis of sex determination.</title>
        <authorList>
            <person name="Jia H.M."/>
            <person name="Jia H.J."/>
            <person name="Cai Q.L."/>
            <person name="Wang Y."/>
            <person name="Zhao H.B."/>
            <person name="Yang W.F."/>
            <person name="Wang G.Y."/>
            <person name="Li Y.H."/>
            <person name="Zhan D.L."/>
            <person name="Shen Y.T."/>
            <person name="Niu Q.F."/>
            <person name="Chang L."/>
            <person name="Qiu J."/>
            <person name="Zhao L."/>
            <person name="Xie H.B."/>
            <person name="Fu W.Y."/>
            <person name="Jin J."/>
            <person name="Li X.W."/>
            <person name="Jiao Y."/>
            <person name="Zhou C.C."/>
            <person name="Tu T."/>
            <person name="Chai C.Y."/>
            <person name="Gao J.L."/>
            <person name="Fan L.J."/>
            <person name="van de Weg E."/>
            <person name="Wang J.Y."/>
            <person name="Gao Z.S."/>
        </authorList>
    </citation>
    <scope>NUCLEOTIDE SEQUENCE [LARGE SCALE GENOMIC DNA]</scope>
    <source>
        <tissue evidence="1">Leaves</tissue>
    </source>
</reference>
<comment type="caution">
    <text evidence="1">The sequence shown here is derived from an EMBL/GenBank/DDBJ whole genome shotgun (WGS) entry which is preliminary data.</text>
</comment>
<dbReference type="GO" id="GO:0003714">
    <property type="term" value="F:transcription corepressor activity"/>
    <property type="evidence" value="ECO:0007669"/>
    <property type="project" value="InterPro"/>
</dbReference>
<gene>
    <name evidence="1" type="ORF">CJ030_MR2G013112</name>
    <name evidence="2" type="ORF">CJ030_MR2G013115</name>
</gene>
<dbReference type="Pfam" id="PF12070">
    <property type="entry name" value="SCAI"/>
    <property type="match status" value="1"/>
</dbReference>
<dbReference type="Proteomes" id="UP000516437">
    <property type="component" value="Chromosome 2"/>
</dbReference>
<dbReference type="AlphaFoldDB" id="A0A6A1WCG9"/>
<keyword evidence="3" id="KW-1185">Reference proteome</keyword>
<evidence type="ECO:0000313" key="1">
    <source>
        <dbReference type="EMBL" id="KAB1221388.1"/>
    </source>
</evidence>